<dbReference type="PATRIC" id="fig|880071.3.peg.2861"/>
<name>I4AMP1_BERLS</name>
<dbReference type="HOGENOM" id="CLU_173112_0_0_10"/>
<dbReference type="KEGG" id="fli:Fleli_2873"/>
<dbReference type="AlphaFoldDB" id="I4AMP1"/>
<evidence type="ECO:0000313" key="1">
    <source>
        <dbReference type="EMBL" id="AFM05226.1"/>
    </source>
</evidence>
<gene>
    <name evidence="1" type="ordered locus">Fleli_2873</name>
</gene>
<protein>
    <submittedName>
        <fullName evidence="1">Uncharacterized protein</fullName>
    </submittedName>
</protein>
<organism evidence="1 2">
    <name type="scientific">Bernardetia litoralis (strain ATCC 23117 / DSM 6794 / NBRC 15988 / NCIMB 1366 / Fx l1 / Sio-4)</name>
    <name type="common">Flexibacter litoralis</name>
    <dbReference type="NCBI Taxonomy" id="880071"/>
    <lineage>
        <taxon>Bacteria</taxon>
        <taxon>Pseudomonadati</taxon>
        <taxon>Bacteroidota</taxon>
        <taxon>Cytophagia</taxon>
        <taxon>Cytophagales</taxon>
        <taxon>Bernardetiaceae</taxon>
        <taxon>Bernardetia</taxon>
    </lineage>
</organism>
<dbReference type="EMBL" id="CP003345">
    <property type="protein sequence ID" value="AFM05226.1"/>
    <property type="molecule type" value="Genomic_DNA"/>
</dbReference>
<dbReference type="Proteomes" id="UP000006054">
    <property type="component" value="Chromosome"/>
</dbReference>
<keyword evidence="2" id="KW-1185">Reference proteome</keyword>
<proteinExistence type="predicted"/>
<dbReference type="eggNOG" id="ENOG5032ZSH">
    <property type="taxonomic scope" value="Bacteria"/>
</dbReference>
<dbReference type="OrthoDB" id="1524666at2"/>
<sequence>MRYTKETLDKLESIFELGGYKVRYEKGNFRSGACLVKGSPIIVVNKTFTNEGKINSLIEILKEIDENTEFKNFITDELQNEYEKFLKYEPN</sequence>
<evidence type="ECO:0000313" key="2">
    <source>
        <dbReference type="Proteomes" id="UP000006054"/>
    </source>
</evidence>
<reference evidence="2" key="1">
    <citation type="submission" date="2012-06" db="EMBL/GenBank/DDBJ databases">
        <title>The complete genome of Flexibacter litoralis DSM 6794.</title>
        <authorList>
            <person name="Lucas S."/>
            <person name="Copeland A."/>
            <person name="Lapidus A."/>
            <person name="Glavina del Rio T."/>
            <person name="Dalin E."/>
            <person name="Tice H."/>
            <person name="Bruce D."/>
            <person name="Goodwin L."/>
            <person name="Pitluck S."/>
            <person name="Peters L."/>
            <person name="Ovchinnikova G."/>
            <person name="Lu M."/>
            <person name="Kyrpides N."/>
            <person name="Mavromatis K."/>
            <person name="Ivanova N."/>
            <person name="Brettin T."/>
            <person name="Detter J.C."/>
            <person name="Han C."/>
            <person name="Larimer F."/>
            <person name="Land M."/>
            <person name="Hauser L."/>
            <person name="Markowitz V."/>
            <person name="Cheng J.-F."/>
            <person name="Hugenholtz P."/>
            <person name="Woyke T."/>
            <person name="Wu D."/>
            <person name="Spring S."/>
            <person name="Lang E."/>
            <person name="Kopitz M."/>
            <person name="Brambilla E."/>
            <person name="Klenk H.-P."/>
            <person name="Eisen J.A."/>
        </authorList>
    </citation>
    <scope>NUCLEOTIDE SEQUENCE [LARGE SCALE GENOMIC DNA]</scope>
    <source>
        <strain evidence="2">ATCC 23117 / DSM 6794 / NBRC 15988 / NCIMB 1366 / Sio-4</strain>
    </source>
</reference>
<accession>I4AMP1</accession>
<dbReference type="RefSeq" id="WP_014798660.1">
    <property type="nucleotide sequence ID" value="NC_018018.1"/>
</dbReference>
<dbReference type="STRING" id="880071.Fleli_2873"/>